<dbReference type="EMBL" id="BQKI01000002">
    <property type="protein sequence ID" value="GJM88852.1"/>
    <property type="molecule type" value="Genomic_DNA"/>
</dbReference>
<evidence type="ECO:0000313" key="4">
    <source>
        <dbReference type="Proteomes" id="UP001054889"/>
    </source>
</evidence>
<organism evidence="2 4">
    <name type="scientific">Eleusine coracana subsp. coracana</name>
    <dbReference type="NCBI Taxonomy" id="191504"/>
    <lineage>
        <taxon>Eukaryota</taxon>
        <taxon>Viridiplantae</taxon>
        <taxon>Streptophyta</taxon>
        <taxon>Embryophyta</taxon>
        <taxon>Tracheophyta</taxon>
        <taxon>Spermatophyta</taxon>
        <taxon>Magnoliopsida</taxon>
        <taxon>Liliopsida</taxon>
        <taxon>Poales</taxon>
        <taxon>Poaceae</taxon>
        <taxon>PACMAD clade</taxon>
        <taxon>Chloridoideae</taxon>
        <taxon>Cynodonteae</taxon>
        <taxon>Eleusininae</taxon>
        <taxon>Eleusine</taxon>
    </lineage>
</organism>
<dbReference type="EMBL" id="BQKI01000002">
    <property type="protein sequence ID" value="GJM89253.1"/>
    <property type="molecule type" value="Genomic_DNA"/>
</dbReference>
<reference evidence="2" key="2">
    <citation type="submission" date="2021-12" db="EMBL/GenBank/DDBJ databases">
        <title>Resequencing data analysis of finger millet.</title>
        <authorList>
            <person name="Hatakeyama M."/>
            <person name="Aluri S."/>
            <person name="Balachadran M.T."/>
            <person name="Sivarajan S.R."/>
            <person name="Poveda L."/>
            <person name="Shimizu-Inatsugi R."/>
            <person name="Schlapbach R."/>
            <person name="Sreeman S.M."/>
            <person name="Shimizu K.K."/>
        </authorList>
    </citation>
    <scope>NUCLEOTIDE SEQUENCE</scope>
</reference>
<evidence type="ECO:0000313" key="2">
    <source>
        <dbReference type="EMBL" id="GJM88852.1"/>
    </source>
</evidence>
<comment type="caution">
    <text evidence="2">The sequence shown here is derived from an EMBL/GenBank/DDBJ whole genome shotgun (WGS) entry which is preliminary data.</text>
</comment>
<feature type="region of interest" description="Disordered" evidence="1">
    <location>
        <begin position="1"/>
        <end position="102"/>
    </location>
</feature>
<reference evidence="2" key="1">
    <citation type="journal article" date="2018" name="DNA Res.">
        <title>Multiple hybrid de novo genome assembly of finger millet, an orphan allotetraploid crop.</title>
        <authorList>
            <person name="Hatakeyama M."/>
            <person name="Aluri S."/>
            <person name="Balachadran M.T."/>
            <person name="Sivarajan S.R."/>
            <person name="Patrignani A."/>
            <person name="Gruter S."/>
            <person name="Poveda L."/>
            <person name="Shimizu-Inatsugi R."/>
            <person name="Baeten J."/>
            <person name="Francoijs K.J."/>
            <person name="Nataraja K.N."/>
            <person name="Reddy Y.A.N."/>
            <person name="Phadnis S."/>
            <person name="Ravikumar R.L."/>
            <person name="Schlapbach R."/>
            <person name="Sreeman S.M."/>
            <person name="Shimizu K.K."/>
        </authorList>
    </citation>
    <scope>NUCLEOTIDE SEQUENCE</scope>
</reference>
<name>A0AAV5BSJ8_ELECO</name>
<accession>A0AAV5BSJ8</accession>
<dbReference type="Proteomes" id="UP001054889">
    <property type="component" value="Unassembled WGS sequence"/>
</dbReference>
<feature type="compositionally biased region" description="Low complexity" evidence="1">
    <location>
        <begin position="43"/>
        <end position="53"/>
    </location>
</feature>
<dbReference type="AlphaFoldDB" id="A0AAV5BSJ8"/>
<keyword evidence="4" id="KW-1185">Reference proteome</keyword>
<sequence>MHPDYELQSTSRSMAGRLQADGLQNRGATAGRWAQEQRGDSKPGPTGRATAGRRGSRQGYNKPGPTGRSTAELGRRRGRAAAGDQAAIGDRSGLGRRSLRRD</sequence>
<protein>
    <submittedName>
        <fullName evidence="2">Uncharacterized protein</fullName>
    </submittedName>
</protein>
<feature type="compositionally biased region" description="Low complexity" evidence="1">
    <location>
        <begin position="80"/>
        <end position="91"/>
    </location>
</feature>
<proteinExistence type="predicted"/>
<gene>
    <name evidence="2" type="primary">ga04971</name>
    <name evidence="3" type="synonym">ga05424</name>
    <name evidence="2" type="ORF">PR202_ga04971</name>
    <name evidence="3" type="ORF">PR202_ga05424</name>
</gene>
<evidence type="ECO:0000313" key="3">
    <source>
        <dbReference type="EMBL" id="GJM89253.1"/>
    </source>
</evidence>
<evidence type="ECO:0000256" key="1">
    <source>
        <dbReference type="SAM" id="MobiDB-lite"/>
    </source>
</evidence>